<keyword evidence="4" id="KW-1185">Reference proteome</keyword>
<dbReference type="SMART" id="SM00899">
    <property type="entry name" value="FeoA"/>
    <property type="match status" value="1"/>
</dbReference>
<evidence type="ECO:0000259" key="2">
    <source>
        <dbReference type="SMART" id="SM00899"/>
    </source>
</evidence>
<reference evidence="3 4" key="1">
    <citation type="submission" date="2019-02" db="EMBL/GenBank/DDBJ databases">
        <title>Complete Genome Sequence and Methylome Analysis of free living Spirochaetas.</title>
        <authorList>
            <person name="Fomenkov A."/>
            <person name="Dubinina G."/>
            <person name="Leshcheva N."/>
            <person name="Mikheeva N."/>
            <person name="Grabovich M."/>
            <person name="Vincze T."/>
            <person name="Roberts R.J."/>
        </authorList>
    </citation>
    <scope>NUCLEOTIDE SEQUENCE [LARGE SCALE GENOMIC DNA]</scope>
    <source>
        <strain evidence="3 4">K2</strain>
    </source>
</reference>
<dbReference type="OrthoDB" id="9811076at2"/>
<dbReference type="Proteomes" id="UP000324209">
    <property type="component" value="Chromosome"/>
</dbReference>
<name>A0A5C1QHL6_9SPIO</name>
<proteinExistence type="predicted"/>
<dbReference type="InterPro" id="IPR053184">
    <property type="entry name" value="FeoA-like"/>
</dbReference>
<keyword evidence="1" id="KW-0408">Iron</keyword>
<dbReference type="Pfam" id="PF04023">
    <property type="entry name" value="FeoA"/>
    <property type="match status" value="1"/>
</dbReference>
<sequence length="77" mass="8289">MVNKMSLSEIELGKSAIVESIIGGKNLRQKLVNLGLIPGAEVRVIRANRLGPMVLSVQGSQIMIGQGMAKRIYVKGK</sequence>
<dbReference type="EMBL" id="CP036150">
    <property type="protein sequence ID" value="QEN06599.1"/>
    <property type="molecule type" value="Genomic_DNA"/>
</dbReference>
<evidence type="ECO:0000256" key="1">
    <source>
        <dbReference type="ARBA" id="ARBA00023004"/>
    </source>
</evidence>
<evidence type="ECO:0000313" key="4">
    <source>
        <dbReference type="Proteomes" id="UP000324209"/>
    </source>
</evidence>
<dbReference type="PANTHER" id="PTHR43151">
    <property type="entry name" value="FEOA FAMILY PROTEIN"/>
    <property type="match status" value="1"/>
</dbReference>
<dbReference type="InterPro" id="IPR007167">
    <property type="entry name" value="Fe-transptr_FeoA-like"/>
</dbReference>
<dbReference type="PANTHER" id="PTHR43151:SF1">
    <property type="entry name" value="SSR2333 PROTEIN"/>
    <property type="match status" value="1"/>
</dbReference>
<dbReference type="SUPFAM" id="SSF50037">
    <property type="entry name" value="C-terminal domain of transcriptional repressors"/>
    <property type="match status" value="1"/>
</dbReference>
<feature type="domain" description="Ferrous iron transporter FeoA-like" evidence="2">
    <location>
        <begin position="5"/>
        <end position="76"/>
    </location>
</feature>
<organism evidence="3 4">
    <name type="scientific">Oceanispirochaeta crateris</name>
    <dbReference type="NCBI Taxonomy" id="2518645"/>
    <lineage>
        <taxon>Bacteria</taxon>
        <taxon>Pseudomonadati</taxon>
        <taxon>Spirochaetota</taxon>
        <taxon>Spirochaetia</taxon>
        <taxon>Spirochaetales</taxon>
        <taxon>Spirochaetaceae</taxon>
        <taxon>Oceanispirochaeta</taxon>
    </lineage>
</organism>
<accession>A0A5C1QHL6</accession>
<dbReference type="GO" id="GO:0046914">
    <property type="term" value="F:transition metal ion binding"/>
    <property type="evidence" value="ECO:0007669"/>
    <property type="project" value="InterPro"/>
</dbReference>
<dbReference type="Gene3D" id="2.30.30.90">
    <property type="match status" value="1"/>
</dbReference>
<dbReference type="InterPro" id="IPR038157">
    <property type="entry name" value="FeoA_core_dom"/>
</dbReference>
<protein>
    <submittedName>
        <fullName evidence="3">Ferrous iron transport protein A</fullName>
    </submittedName>
</protein>
<dbReference type="InterPro" id="IPR008988">
    <property type="entry name" value="Transcriptional_repressor_C"/>
</dbReference>
<dbReference type="AlphaFoldDB" id="A0A5C1QHL6"/>
<evidence type="ECO:0000313" key="3">
    <source>
        <dbReference type="EMBL" id="QEN06599.1"/>
    </source>
</evidence>
<gene>
    <name evidence="3" type="ORF">EXM22_00815</name>
</gene>
<dbReference type="KEGG" id="ock:EXM22_00815"/>